<sequence>MTTPSLLSPEEELAAWNTWKKICFVDGCPPAVRSYLQRRIVSKMLRLLVNNGALERRDCLNSNGQYGPVSDHDIIQAFDLFRASKDQPACADQHSNPADAPEPSHGPSRRQYKEHKDFVWAKISASADPPMKVINGMLLGPRGMINEVGNELIESYFPAFRARVIHQESQKTVRRFFYAQSIDQQVADNDARTLGDMIVDELALPPDQAAADNDVEYAYHAHELIAILSQEEIIILLAMLHGIKASAAELCKAVGRQKTTCCRLAAALPQKLSFWLAQSSGRPAMNVSFFLALRAVLVHALQEQSTHNQNIRDFLAMITALPAAAQ</sequence>
<dbReference type="AlphaFoldDB" id="A0AAE3VFP6"/>
<dbReference type="EMBL" id="JAUSVL010000001">
    <property type="protein sequence ID" value="MDQ0289431.1"/>
    <property type="molecule type" value="Genomic_DNA"/>
</dbReference>
<accession>A0AAE3VFP6</accession>
<gene>
    <name evidence="2" type="ORF">J3R75_001538</name>
</gene>
<evidence type="ECO:0000313" key="2">
    <source>
        <dbReference type="EMBL" id="MDQ0289431.1"/>
    </source>
</evidence>
<organism evidence="2 3">
    <name type="scientific">Oligosphaera ethanolica</name>
    <dbReference type="NCBI Taxonomy" id="760260"/>
    <lineage>
        <taxon>Bacteria</taxon>
        <taxon>Pseudomonadati</taxon>
        <taxon>Lentisphaerota</taxon>
        <taxon>Oligosphaeria</taxon>
        <taxon>Oligosphaerales</taxon>
        <taxon>Oligosphaeraceae</taxon>
        <taxon>Oligosphaera</taxon>
    </lineage>
</organism>
<evidence type="ECO:0000256" key="1">
    <source>
        <dbReference type="SAM" id="MobiDB-lite"/>
    </source>
</evidence>
<feature type="region of interest" description="Disordered" evidence="1">
    <location>
        <begin position="89"/>
        <end position="111"/>
    </location>
</feature>
<keyword evidence="3" id="KW-1185">Reference proteome</keyword>
<reference evidence="2" key="1">
    <citation type="submission" date="2023-07" db="EMBL/GenBank/DDBJ databases">
        <title>Genomic Encyclopedia of Type Strains, Phase IV (KMG-IV): sequencing the most valuable type-strain genomes for metagenomic binning, comparative biology and taxonomic classification.</title>
        <authorList>
            <person name="Goeker M."/>
        </authorList>
    </citation>
    <scope>NUCLEOTIDE SEQUENCE</scope>
    <source>
        <strain evidence="2">DSM 24202</strain>
    </source>
</reference>
<proteinExistence type="predicted"/>
<dbReference type="RefSeq" id="WP_307260855.1">
    <property type="nucleotide sequence ID" value="NZ_JAUSVL010000001.1"/>
</dbReference>
<name>A0AAE3VFP6_9BACT</name>
<dbReference type="Proteomes" id="UP001238163">
    <property type="component" value="Unassembled WGS sequence"/>
</dbReference>
<comment type="caution">
    <text evidence="2">The sequence shown here is derived from an EMBL/GenBank/DDBJ whole genome shotgun (WGS) entry which is preliminary data.</text>
</comment>
<evidence type="ECO:0000313" key="3">
    <source>
        <dbReference type="Proteomes" id="UP001238163"/>
    </source>
</evidence>
<protein>
    <submittedName>
        <fullName evidence="2">Uncharacterized protein</fullName>
    </submittedName>
</protein>